<sequence length="336" mass="36369">MAATVHQPTVDELYEGVRSGNRALIGRAITLIESRNLKHQDKAQLLLEKLLPHAGGAQRVGISGVPGVGKSTFIEGLGSWLIDQQKKRVAVLAVDPSSGRTGGSILGDKTRMEKLSANKDAFIRPSPSAGVLGGVARATRETIIVLEAAGFDVVLVETVGTGQSETMVSDMVDFFLVLMLPGAGDELQGIKKGILELADMVAVNKADIFEKKIKQAVREYKSALHIMTDASPNWHPPVITVSGLTGDGVPDLWERIEKHARIMSENGERAARRNEQRVSWLKSQIADRLLADFHSDTAVHQAFGPMLEDVRNGKKPVSSAVSDLLKLYHSKGYRGL</sequence>
<dbReference type="Proteomes" id="UP000183685">
    <property type="component" value="Unassembled WGS sequence"/>
</dbReference>
<dbReference type="AlphaFoldDB" id="A0A1G6W695"/>
<dbReference type="Gene3D" id="1.10.287.130">
    <property type="match status" value="1"/>
</dbReference>
<dbReference type="InterPro" id="IPR005129">
    <property type="entry name" value="GTPase_ArgK"/>
</dbReference>
<dbReference type="GO" id="GO:0003924">
    <property type="term" value="F:GTPase activity"/>
    <property type="evidence" value="ECO:0007669"/>
    <property type="project" value="InterPro"/>
</dbReference>
<accession>A0A1G6W695</accession>
<dbReference type="Gene3D" id="1.20.5.170">
    <property type="match status" value="1"/>
</dbReference>
<protein>
    <submittedName>
        <fullName evidence="2">Methylmalonyl-CoA mutase metallochaperone MeaB</fullName>
    </submittedName>
</protein>
<keyword evidence="3" id="KW-1185">Reference proteome</keyword>
<dbReference type="Pfam" id="PF03308">
    <property type="entry name" value="MeaB"/>
    <property type="match status" value="1"/>
</dbReference>
<evidence type="ECO:0000313" key="3">
    <source>
        <dbReference type="Proteomes" id="UP000183685"/>
    </source>
</evidence>
<dbReference type="STRING" id="637679.GCA_001550055_02710"/>
<name>A0A1G6W695_9PROT</name>
<evidence type="ECO:0000256" key="1">
    <source>
        <dbReference type="ARBA" id="ARBA00009625"/>
    </source>
</evidence>
<dbReference type="PANTHER" id="PTHR23408:SF3">
    <property type="entry name" value="METHYLMALONIC ACIDURIA TYPE A PROTEIN, MITOCHONDRIAL"/>
    <property type="match status" value="1"/>
</dbReference>
<dbReference type="EMBL" id="FNAK01000002">
    <property type="protein sequence ID" value="SDD61402.1"/>
    <property type="molecule type" value="Genomic_DNA"/>
</dbReference>
<gene>
    <name evidence="2" type="ORF">SAMN04488071_0995</name>
</gene>
<dbReference type="PANTHER" id="PTHR23408">
    <property type="entry name" value="METHYLMALONYL-COA MUTASE"/>
    <property type="match status" value="1"/>
</dbReference>
<dbReference type="Gene3D" id="3.40.50.300">
    <property type="entry name" value="P-loop containing nucleotide triphosphate hydrolases"/>
    <property type="match status" value="1"/>
</dbReference>
<dbReference type="NCBIfam" id="TIGR00750">
    <property type="entry name" value="lao"/>
    <property type="match status" value="1"/>
</dbReference>
<evidence type="ECO:0000313" key="2">
    <source>
        <dbReference type="EMBL" id="SDD61402.1"/>
    </source>
</evidence>
<dbReference type="GO" id="GO:0005737">
    <property type="term" value="C:cytoplasm"/>
    <property type="evidence" value="ECO:0007669"/>
    <property type="project" value="TreeGrafter"/>
</dbReference>
<dbReference type="InterPro" id="IPR027417">
    <property type="entry name" value="P-loop_NTPase"/>
</dbReference>
<organism evidence="2 3">
    <name type="scientific">Kordiimonas lacus</name>
    <dbReference type="NCBI Taxonomy" id="637679"/>
    <lineage>
        <taxon>Bacteria</taxon>
        <taxon>Pseudomonadati</taxon>
        <taxon>Pseudomonadota</taxon>
        <taxon>Alphaproteobacteria</taxon>
        <taxon>Kordiimonadales</taxon>
        <taxon>Kordiimonadaceae</taxon>
        <taxon>Kordiimonas</taxon>
    </lineage>
</organism>
<dbReference type="SUPFAM" id="SSF52540">
    <property type="entry name" value="P-loop containing nucleoside triphosphate hydrolases"/>
    <property type="match status" value="1"/>
</dbReference>
<comment type="similarity">
    <text evidence="1">Belongs to the SIMIBI class G3E GTPase family. ArgK/MeaB subfamily.</text>
</comment>
<dbReference type="CDD" id="cd03114">
    <property type="entry name" value="MMAA-like"/>
    <property type="match status" value="1"/>
</dbReference>
<dbReference type="NCBIfam" id="NF006958">
    <property type="entry name" value="PRK09435.1"/>
    <property type="match status" value="1"/>
</dbReference>
<dbReference type="RefSeq" id="WP_068305934.1">
    <property type="nucleotide sequence ID" value="NZ_FNAK01000002.1"/>
</dbReference>
<dbReference type="OrthoDB" id="9778292at2"/>
<proteinExistence type="inferred from homology"/>
<reference evidence="2 3" key="1">
    <citation type="submission" date="2016-10" db="EMBL/GenBank/DDBJ databases">
        <authorList>
            <person name="de Groot N.N."/>
        </authorList>
    </citation>
    <scope>NUCLEOTIDE SEQUENCE [LARGE SCALE GENOMIC DNA]</scope>
    <source>
        <strain evidence="2 3">CGMCC 1.9109</strain>
    </source>
</reference>
<dbReference type="GO" id="GO:0005525">
    <property type="term" value="F:GTP binding"/>
    <property type="evidence" value="ECO:0007669"/>
    <property type="project" value="InterPro"/>
</dbReference>